<feature type="domain" description="Glycosyl transferase family 1" evidence="2">
    <location>
        <begin position="176"/>
        <end position="334"/>
    </location>
</feature>
<keyword evidence="1 3" id="KW-0808">Transferase</keyword>
<dbReference type="Gene3D" id="3.40.50.2000">
    <property type="entry name" value="Glycogen Phosphorylase B"/>
    <property type="match status" value="2"/>
</dbReference>
<proteinExistence type="predicted"/>
<accession>A0A512D4Y2</accession>
<dbReference type="SUPFAM" id="SSF53756">
    <property type="entry name" value="UDP-Glycosyltransferase/glycogen phosphorylase"/>
    <property type="match status" value="1"/>
</dbReference>
<name>A0A512D4Y2_9MICO</name>
<dbReference type="AlphaFoldDB" id="A0A512D4Y2"/>
<protein>
    <submittedName>
        <fullName evidence="3">Glycosyl transferase</fullName>
    </submittedName>
</protein>
<evidence type="ECO:0000313" key="4">
    <source>
        <dbReference type="Proteomes" id="UP000321534"/>
    </source>
</evidence>
<dbReference type="PANTHER" id="PTHR46401:SF2">
    <property type="entry name" value="GLYCOSYLTRANSFERASE WBBK-RELATED"/>
    <property type="match status" value="1"/>
</dbReference>
<sequence length="358" mass="37830">MGDLRVRPLREVRAVVPAGIDDPDLVSGGNAYDRHVLDGLREAGWVVGEHHVPGAWPHPDRASLGHLSAVVDDVPRDGLLLVDGLVASCAADVLVPAGERLRLTVLVHLPLGLTDPVAAQKERRVLEAASSIVTTSGWTRRTLLDAYALDPGVVHVARPGVRRAELSPGTSGGVRLLCVGAVTAIKGHADLLTALALVADLPWTCVVAGSLDREPELVARLRRQLSRAGLGGRVQLVGPLRGDDLERAYAASDLLVLPSRVETFGMVVTEALAHGLPVVASAVGGVPEAVGRTDEGPPGLLVPPGRPEALAHALRCWLGETDLRERLRGRARQRRRHLAPWSVTAQQVSAALVGVRDA</sequence>
<keyword evidence="4" id="KW-1185">Reference proteome</keyword>
<evidence type="ECO:0000256" key="1">
    <source>
        <dbReference type="ARBA" id="ARBA00022679"/>
    </source>
</evidence>
<evidence type="ECO:0000259" key="2">
    <source>
        <dbReference type="Pfam" id="PF00534"/>
    </source>
</evidence>
<dbReference type="Pfam" id="PF00534">
    <property type="entry name" value="Glycos_transf_1"/>
    <property type="match status" value="1"/>
</dbReference>
<dbReference type="PANTHER" id="PTHR46401">
    <property type="entry name" value="GLYCOSYLTRANSFERASE WBBK-RELATED"/>
    <property type="match status" value="1"/>
</dbReference>
<dbReference type="Proteomes" id="UP000321534">
    <property type="component" value="Unassembled WGS sequence"/>
</dbReference>
<reference evidence="3 4" key="1">
    <citation type="submission" date="2019-07" db="EMBL/GenBank/DDBJ databases">
        <title>Whole genome shotgun sequence of Terrabacter aerolatus NBRC 106305.</title>
        <authorList>
            <person name="Hosoyama A."/>
            <person name="Uohara A."/>
            <person name="Ohji S."/>
            <person name="Ichikawa N."/>
        </authorList>
    </citation>
    <scope>NUCLEOTIDE SEQUENCE [LARGE SCALE GENOMIC DNA]</scope>
    <source>
        <strain evidence="3 4">NBRC 106305</strain>
    </source>
</reference>
<dbReference type="GO" id="GO:0016757">
    <property type="term" value="F:glycosyltransferase activity"/>
    <property type="evidence" value="ECO:0007669"/>
    <property type="project" value="InterPro"/>
</dbReference>
<comment type="caution">
    <text evidence="3">The sequence shown here is derived from an EMBL/GenBank/DDBJ whole genome shotgun (WGS) entry which is preliminary data.</text>
</comment>
<dbReference type="GO" id="GO:0009103">
    <property type="term" value="P:lipopolysaccharide biosynthetic process"/>
    <property type="evidence" value="ECO:0007669"/>
    <property type="project" value="TreeGrafter"/>
</dbReference>
<gene>
    <name evidence="3" type="ORF">TAE01_33190</name>
</gene>
<organism evidence="3 4">
    <name type="scientific">Terrabacter aerolatus</name>
    <dbReference type="NCBI Taxonomy" id="422442"/>
    <lineage>
        <taxon>Bacteria</taxon>
        <taxon>Bacillati</taxon>
        <taxon>Actinomycetota</taxon>
        <taxon>Actinomycetes</taxon>
        <taxon>Micrococcales</taxon>
        <taxon>Intrasporangiaceae</taxon>
        <taxon>Terrabacter</taxon>
    </lineage>
</organism>
<dbReference type="EMBL" id="BJYX01000021">
    <property type="protein sequence ID" value="GEO31509.1"/>
    <property type="molecule type" value="Genomic_DNA"/>
</dbReference>
<dbReference type="CDD" id="cd03801">
    <property type="entry name" value="GT4_PimA-like"/>
    <property type="match status" value="1"/>
</dbReference>
<evidence type="ECO:0000313" key="3">
    <source>
        <dbReference type="EMBL" id="GEO31509.1"/>
    </source>
</evidence>
<dbReference type="InterPro" id="IPR001296">
    <property type="entry name" value="Glyco_trans_1"/>
</dbReference>